<dbReference type="Proteomes" id="UP001549134">
    <property type="component" value="Unassembled WGS sequence"/>
</dbReference>
<organism evidence="8 9">
    <name type="scientific">Streptococcus parasuis</name>
    <dbReference type="NCBI Taxonomy" id="1501662"/>
    <lineage>
        <taxon>Bacteria</taxon>
        <taxon>Bacillati</taxon>
        <taxon>Bacillota</taxon>
        <taxon>Bacilli</taxon>
        <taxon>Lactobacillales</taxon>
        <taxon>Streptococcaceae</taxon>
        <taxon>Streptococcus</taxon>
    </lineage>
</organism>
<dbReference type="InterPro" id="IPR013783">
    <property type="entry name" value="Ig-like_fold"/>
</dbReference>
<dbReference type="Pfam" id="PF16555">
    <property type="entry name" value="GramPos_pilinD1"/>
    <property type="match status" value="1"/>
</dbReference>
<dbReference type="Pfam" id="PF00746">
    <property type="entry name" value="Gram_pos_anchor"/>
    <property type="match status" value="1"/>
</dbReference>
<comment type="caution">
    <text evidence="8">The sequence shown here is derived from an EMBL/GenBank/DDBJ whole genome shotgun (WGS) entry which is preliminary data.</text>
</comment>
<dbReference type="GeneID" id="78827781"/>
<keyword evidence="9" id="KW-1185">Reference proteome</keyword>
<keyword evidence="3 6" id="KW-0732">Signal</keyword>
<evidence type="ECO:0000259" key="7">
    <source>
        <dbReference type="PROSITE" id="PS50847"/>
    </source>
</evidence>
<name>A0ABV2EQK3_9STRE</name>
<evidence type="ECO:0000256" key="6">
    <source>
        <dbReference type="SAM" id="SignalP"/>
    </source>
</evidence>
<dbReference type="InterPro" id="IPR019931">
    <property type="entry name" value="LPXTG_anchor"/>
</dbReference>
<dbReference type="InterPro" id="IPR032364">
    <property type="entry name" value="GramPos_pilinD1_N"/>
</dbReference>
<dbReference type="Gene3D" id="2.60.40.740">
    <property type="match status" value="1"/>
</dbReference>
<dbReference type="PROSITE" id="PS50847">
    <property type="entry name" value="GRAM_POS_ANCHORING"/>
    <property type="match status" value="1"/>
</dbReference>
<evidence type="ECO:0000256" key="2">
    <source>
        <dbReference type="ARBA" id="ARBA00022525"/>
    </source>
</evidence>
<dbReference type="InterPro" id="IPR041033">
    <property type="entry name" value="SpaA_PFL_dom_1"/>
</dbReference>
<keyword evidence="1" id="KW-0134">Cell wall</keyword>
<gene>
    <name evidence="8" type="ORF">ABID50_000621</name>
</gene>
<dbReference type="NCBIfam" id="TIGR04226">
    <property type="entry name" value="RrgB_K2N_iso_D2"/>
    <property type="match status" value="1"/>
</dbReference>
<evidence type="ECO:0000256" key="4">
    <source>
        <dbReference type="ARBA" id="ARBA00023088"/>
    </source>
</evidence>
<sequence>MKKIKVFALLATLFVGIFSNLFTPVVSAEGETTVPKVNITLHKVKDYTGGEITNTGEILKQNFNFLPGITFKAYDVTKEYYAAYDASVATKTVSDAISDAVAAVKGEAGVAPSGKDVVGTQTTAADGSATFSLNAKSGTRDAVYLFVEQASDGVKTIADNLVVSLPIYKQGTNDTVLTDIHLYPKNITKETPFDKEITSQKNSKKQTDFSIGQTINYQLKTTIPADIAATKLVEVEGQVQAKKLYNVFQFVDTFQSDQLTFINDAAHFSVAVAGGDTLTNVDDYKVTVATDAGTTTVTTALTEAGIEKLATLANKEISFDYQMKINSLQYIDTGIVNTANAIFGNDGKTGVNKWDKETPKDKETVKTGGYKFVKVDVNNNNKKLKGAEFVVRKDTTDTAKYFKATAEGGQWVDTYEDATKYTTETDGIVDVKGLEYGTYQLQETKAPEGYALPTGDVAYTPFEVTANSYTTTAGALEKIVNTPKGFLPSTGGTGIILFVALGATMVGLAGVYFTSRRKDA</sequence>
<dbReference type="Gene3D" id="2.60.40.10">
    <property type="entry name" value="Immunoglobulins"/>
    <property type="match status" value="2"/>
</dbReference>
<protein>
    <submittedName>
        <fullName evidence="8">Fimbrial isopeptide formation D2 family protein/LPXTG-motif cell wall-anchored protein</fullName>
    </submittedName>
</protein>
<feature type="domain" description="Gram-positive cocci surface proteins LPxTG" evidence="7">
    <location>
        <begin position="487"/>
        <end position="520"/>
    </location>
</feature>
<keyword evidence="2" id="KW-0964">Secreted</keyword>
<dbReference type="InterPro" id="IPR026466">
    <property type="entry name" value="Fim_isopep_form_D2_dom"/>
</dbReference>
<dbReference type="NCBIfam" id="TIGR01167">
    <property type="entry name" value="LPXTG_anchor"/>
    <property type="match status" value="1"/>
</dbReference>
<dbReference type="NCBIfam" id="NF033902">
    <property type="entry name" value="iso_D2_wall_anc"/>
    <property type="match status" value="1"/>
</dbReference>
<dbReference type="Pfam" id="PF17802">
    <property type="entry name" value="SpaA"/>
    <property type="match status" value="1"/>
</dbReference>
<keyword evidence="5" id="KW-0472">Membrane</keyword>
<evidence type="ECO:0000313" key="8">
    <source>
        <dbReference type="EMBL" id="MET3533465.1"/>
    </source>
</evidence>
<evidence type="ECO:0000313" key="9">
    <source>
        <dbReference type="Proteomes" id="UP001549134"/>
    </source>
</evidence>
<reference evidence="8 9" key="1">
    <citation type="submission" date="2024-06" db="EMBL/GenBank/DDBJ databases">
        <title>Genomic Encyclopedia of Type Strains, Phase IV (KMG-IV): sequencing the most valuable type-strain genomes for metagenomic binning, comparative biology and taxonomic classification.</title>
        <authorList>
            <person name="Goeker M."/>
        </authorList>
    </citation>
    <scope>NUCLEOTIDE SEQUENCE [LARGE SCALE GENOMIC DNA]</scope>
    <source>
        <strain evidence="8 9">DSM 29126</strain>
    </source>
</reference>
<proteinExistence type="predicted"/>
<evidence type="ECO:0000256" key="1">
    <source>
        <dbReference type="ARBA" id="ARBA00022512"/>
    </source>
</evidence>
<accession>A0ABV2EQK3</accession>
<keyword evidence="5" id="KW-0812">Transmembrane</keyword>
<keyword evidence="5" id="KW-1133">Transmembrane helix</keyword>
<evidence type="ECO:0000256" key="3">
    <source>
        <dbReference type="ARBA" id="ARBA00022729"/>
    </source>
</evidence>
<keyword evidence="4" id="KW-0572">Peptidoglycan-anchor</keyword>
<dbReference type="InterPro" id="IPR048052">
    <property type="entry name" value="FM1-like"/>
</dbReference>
<dbReference type="EMBL" id="JBEPLX010000005">
    <property type="protein sequence ID" value="MET3533465.1"/>
    <property type="molecule type" value="Genomic_DNA"/>
</dbReference>
<feature type="signal peptide" evidence="6">
    <location>
        <begin position="1"/>
        <end position="28"/>
    </location>
</feature>
<evidence type="ECO:0000256" key="5">
    <source>
        <dbReference type="SAM" id="Phobius"/>
    </source>
</evidence>
<dbReference type="RefSeq" id="WP_237395330.1">
    <property type="nucleotide sequence ID" value="NZ_AP024276.1"/>
</dbReference>
<feature type="chain" id="PRO_5046632310" evidence="6">
    <location>
        <begin position="29"/>
        <end position="520"/>
    </location>
</feature>
<feature type="transmembrane region" description="Helical" evidence="5">
    <location>
        <begin position="494"/>
        <end position="514"/>
    </location>
</feature>